<comment type="caution">
    <text evidence="3">The sequence shown here is derived from an EMBL/GenBank/DDBJ whole genome shotgun (WGS) entry which is preliminary data.</text>
</comment>
<dbReference type="Pfam" id="PF01609">
    <property type="entry name" value="DDE_Tnp_1"/>
    <property type="match status" value="1"/>
</dbReference>
<dbReference type="PANTHER" id="PTHR33803">
    <property type="entry name" value="IS1478 TRANSPOSASE"/>
    <property type="match status" value="1"/>
</dbReference>
<accession>A0ABS0APP3</accession>
<proteinExistence type="predicted"/>
<dbReference type="EMBL" id="ARXX01000016">
    <property type="protein sequence ID" value="MBF5056048.1"/>
    <property type="molecule type" value="Genomic_DNA"/>
</dbReference>
<keyword evidence="4" id="KW-1185">Reference proteome</keyword>
<dbReference type="Proteomes" id="UP000662703">
    <property type="component" value="Unassembled WGS sequence"/>
</dbReference>
<evidence type="ECO:0000259" key="1">
    <source>
        <dbReference type="Pfam" id="PF01609"/>
    </source>
</evidence>
<evidence type="ECO:0000259" key="2">
    <source>
        <dbReference type="Pfam" id="PF05598"/>
    </source>
</evidence>
<dbReference type="InterPro" id="IPR002559">
    <property type="entry name" value="Transposase_11"/>
</dbReference>
<sequence length="451" mass="51226">MAHRRAPADDTENHKRDLFRARLDEMIDLSHPLVRVSQAMPWETLIESVGESLPLVPAGSGRRPLPARLVLGLLYLKHAYDLSDEAVCARWLENPYYQYFCGEVFFQTRLPCDPSSLTRYRKRLGEAGVEELLAQTIEAAKRLKAVRRSDLKRVVVDSTVQEKDVAFPTDSRLLEIARLKLVEAAKHEALPLRQSYARVGPQQAIKAGRYAHAKQFKRMRRVLRKQRTILGRLLRDIGRKGSLEALERLAPTLLKAERLRSQTPKSKNKLYAWHAPEVECISKGKARQPYEFGVKVGIAITAKRGLIVGARSFPGNPYDGDTLAEHWEQTDILTGVTPEQMIADLGYRGRELHGARVLHKGKRKTLMPSDWRWLKRRQAVEPTIGHLKAEHRMRRCHLKGQLGDALNAVLAAAGYNLRWLMRWLLLLCAWIWASVMSWSGGQDGETPLLAA</sequence>
<dbReference type="PANTHER" id="PTHR33803:SF3">
    <property type="entry name" value="BLL1974 PROTEIN"/>
    <property type="match status" value="1"/>
</dbReference>
<dbReference type="InterPro" id="IPR008490">
    <property type="entry name" value="Transposase_InsH_N"/>
</dbReference>
<dbReference type="NCBIfam" id="NF033578">
    <property type="entry name" value="transpos_IS5_1"/>
    <property type="match status" value="1"/>
</dbReference>
<gene>
    <name evidence="3" type="ORF">Y5W_01342</name>
</gene>
<dbReference type="RefSeq" id="WP_194864623.1">
    <property type="nucleotide sequence ID" value="NZ_ARXX01000016.1"/>
</dbReference>
<organism evidence="3 4">
    <name type="scientific">Alloalcanivorax profundimaris</name>
    <dbReference type="NCBI Taxonomy" id="2735259"/>
    <lineage>
        <taxon>Bacteria</taxon>
        <taxon>Pseudomonadati</taxon>
        <taxon>Pseudomonadota</taxon>
        <taxon>Gammaproteobacteria</taxon>
        <taxon>Oceanospirillales</taxon>
        <taxon>Alcanivoracaceae</taxon>
        <taxon>Alloalcanivorax</taxon>
    </lineage>
</organism>
<evidence type="ECO:0000313" key="3">
    <source>
        <dbReference type="EMBL" id="MBF5056048.1"/>
    </source>
</evidence>
<dbReference type="Pfam" id="PF05598">
    <property type="entry name" value="DUF772"/>
    <property type="match status" value="1"/>
</dbReference>
<feature type="domain" description="Transposase InsH N-terminal" evidence="2">
    <location>
        <begin position="22"/>
        <end position="123"/>
    </location>
</feature>
<protein>
    <submittedName>
        <fullName evidence="3">IS1478 transposase</fullName>
    </submittedName>
</protein>
<reference evidence="3 4" key="1">
    <citation type="submission" date="2012-09" db="EMBL/GenBank/DDBJ databases">
        <title>Genome Sequence of alkane-degrading Bacterium Alcanivorax sp. 521-1.</title>
        <authorList>
            <person name="Lai Q."/>
            <person name="Shao Z."/>
        </authorList>
    </citation>
    <scope>NUCLEOTIDE SEQUENCE [LARGE SCALE GENOMIC DNA]</scope>
    <source>
        <strain evidence="3 4">521-1</strain>
    </source>
</reference>
<dbReference type="InterPro" id="IPR047710">
    <property type="entry name" value="Transpos_IS5-like"/>
</dbReference>
<evidence type="ECO:0000313" key="4">
    <source>
        <dbReference type="Proteomes" id="UP000662703"/>
    </source>
</evidence>
<name>A0ABS0APP3_9GAMM</name>
<feature type="domain" description="Transposase IS4-like" evidence="1">
    <location>
        <begin position="284"/>
        <end position="417"/>
    </location>
</feature>